<name>A0ABY5WAT4_9ACTN</name>
<protein>
    <recommendedName>
        <fullName evidence="3">DED domain-containing protein</fullName>
    </recommendedName>
</protein>
<feature type="compositionally biased region" description="Basic and acidic residues" evidence="1">
    <location>
        <begin position="938"/>
        <end position="951"/>
    </location>
</feature>
<keyword evidence="2" id="KW-0472">Membrane</keyword>
<dbReference type="EMBL" id="CP073720">
    <property type="protein sequence ID" value="UWP86329.1"/>
    <property type="molecule type" value="Genomic_DNA"/>
</dbReference>
<dbReference type="PROSITE" id="PS50168">
    <property type="entry name" value="DED"/>
    <property type="match status" value="1"/>
</dbReference>
<proteinExistence type="predicted"/>
<reference evidence="4" key="2">
    <citation type="submission" date="2022-09" db="EMBL/GenBank/DDBJ databases">
        <title>Biosynthetic gene clusters of Dactylosporangioum fulvum.</title>
        <authorList>
            <person name="Caradec T."/>
        </authorList>
    </citation>
    <scope>NUCLEOTIDE SEQUENCE</scope>
    <source>
        <strain evidence="4">NRRL B-16292</strain>
    </source>
</reference>
<evidence type="ECO:0000256" key="1">
    <source>
        <dbReference type="SAM" id="MobiDB-lite"/>
    </source>
</evidence>
<feature type="region of interest" description="Disordered" evidence="1">
    <location>
        <begin position="157"/>
        <end position="178"/>
    </location>
</feature>
<dbReference type="Gene3D" id="1.25.40.10">
    <property type="entry name" value="Tetratricopeptide repeat domain"/>
    <property type="match status" value="2"/>
</dbReference>
<feature type="compositionally biased region" description="Pro residues" evidence="1">
    <location>
        <begin position="167"/>
        <end position="177"/>
    </location>
</feature>
<evidence type="ECO:0000313" key="5">
    <source>
        <dbReference type="Proteomes" id="UP001059617"/>
    </source>
</evidence>
<keyword evidence="2" id="KW-0812">Transmembrane</keyword>
<keyword evidence="2" id="KW-1133">Transmembrane helix</keyword>
<feature type="transmembrane region" description="Helical" evidence="2">
    <location>
        <begin position="636"/>
        <end position="659"/>
    </location>
</feature>
<organism evidence="4 5">
    <name type="scientific">Dactylosporangium fulvum</name>
    <dbReference type="NCBI Taxonomy" id="53359"/>
    <lineage>
        <taxon>Bacteria</taxon>
        <taxon>Bacillati</taxon>
        <taxon>Actinomycetota</taxon>
        <taxon>Actinomycetes</taxon>
        <taxon>Micromonosporales</taxon>
        <taxon>Micromonosporaceae</taxon>
        <taxon>Dactylosporangium</taxon>
    </lineage>
</organism>
<dbReference type="Proteomes" id="UP001059617">
    <property type="component" value="Chromosome"/>
</dbReference>
<evidence type="ECO:0000256" key="2">
    <source>
        <dbReference type="SAM" id="Phobius"/>
    </source>
</evidence>
<dbReference type="InterPro" id="IPR011990">
    <property type="entry name" value="TPR-like_helical_dom_sf"/>
</dbReference>
<evidence type="ECO:0000259" key="3">
    <source>
        <dbReference type="PROSITE" id="PS50168"/>
    </source>
</evidence>
<dbReference type="InterPro" id="IPR001875">
    <property type="entry name" value="DED_dom"/>
</dbReference>
<dbReference type="RefSeq" id="WP_259865471.1">
    <property type="nucleotide sequence ID" value="NZ_CP073720.1"/>
</dbReference>
<feature type="transmembrane region" description="Helical" evidence="2">
    <location>
        <begin position="671"/>
        <end position="689"/>
    </location>
</feature>
<accession>A0ABY5WAT4</accession>
<reference evidence="4" key="1">
    <citation type="submission" date="2021-04" db="EMBL/GenBank/DDBJ databases">
        <authorList>
            <person name="Hartkoorn R.C."/>
            <person name="Beaudoing E."/>
            <person name="Hot D."/>
        </authorList>
    </citation>
    <scope>NUCLEOTIDE SEQUENCE</scope>
    <source>
        <strain evidence="4">NRRL B-16292</strain>
    </source>
</reference>
<evidence type="ECO:0000313" key="4">
    <source>
        <dbReference type="EMBL" id="UWP86329.1"/>
    </source>
</evidence>
<feature type="transmembrane region" description="Helical" evidence="2">
    <location>
        <begin position="608"/>
        <end position="630"/>
    </location>
</feature>
<dbReference type="SUPFAM" id="SSF48452">
    <property type="entry name" value="TPR-like"/>
    <property type="match status" value="2"/>
</dbReference>
<feature type="domain" description="DED" evidence="3">
    <location>
        <begin position="391"/>
        <end position="481"/>
    </location>
</feature>
<sequence length="962" mass="105526">MQLPPAAADAPSQEDAHIERLLADARHSDASEILAGWLSAAPDRASLINLAEVERLQGHAHIALELLRIAQATLGGTDAEDAADIADAFLILQRPHEALAALRQLTTDVHGDPRIRDALGRTYLALGMPAAAYKAFGDSRTLWSLARRARRHAWWRSGGPLRRPDRPGPPPPAPEQPPALDYVLREVQVFVVYERTAAALAPAVGELREQDRPLDAAELLLTALADQPDNPKLLAGLAELLDVLHHPDAAIALLRATPAADAGPETFGYPIELLLRLRRFRGALALVEDLPAGVREGVDAAYWRARTYQDMGLPTLAHDALQADRTPRPWWRDTRRRLWWRTGGPLPLWRLLRRRVERRVLAGWPDDPPTTEPPGTPGLAEVRALLQRERLDRTVLSRANELLDAQDAEAAGRLLADSIDRDGPIPARLRLLAWAEELQGRDLDALRRLELAHGIDPADPQTLQELLRSLRLLGYHRRAIDLYRLLPAPVRHNPDLRSEMAEIYAAMGLPTLALDAFGDPRHLPSWDRKHRRRVWWRSGGPLRLFLRDPRGFEEFVVQSWRAATAHLRVFDRLPWPAGFAADDIRWRVDRFVQRVTVLDHRMWAIRFWAVRGTRVVSLVLAGAALFWTAGTAMTVSAWWAAAAAVAGTAVSFALLRIVFFGLAAASGWSAILLRGAPAGLATVAVGYLLTTAPWPPGGGAVVLGTAVMLSAALALCHFLTIGVVQWRLIVSYRRNVHAAPRDDILDALTGILHEAALPARRNDLDWRAAWIYKLERAARTLERRLPVTLAAADPATANWVAERAGGAAVALRALKRRVAAPVDGSWAQFDAALERAVVAVATGNLGDLSWRKPSDTAGRAQPRWKTALGAAKVLAVAVAPVLIVIAAQPLLQLDTAALRWAKVAGLVWAVLYLLLAVDPTLRDKIDTAQSLNSLLTSARRDPERADRRDVSDGAGGRGPSGQ</sequence>
<dbReference type="Pfam" id="PF14559">
    <property type="entry name" value="TPR_19"/>
    <property type="match status" value="1"/>
</dbReference>
<gene>
    <name evidence="4" type="ORF">Dfulv_19655</name>
</gene>
<keyword evidence="5" id="KW-1185">Reference proteome</keyword>
<feature type="transmembrane region" description="Helical" evidence="2">
    <location>
        <begin position="873"/>
        <end position="891"/>
    </location>
</feature>
<feature type="transmembrane region" description="Helical" evidence="2">
    <location>
        <begin position="701"/>
        <end position="724"/>
    </location>
</feature>
<feature type="transmembrane region" description="Helical" evidence="2">
    <location>
        <begin position="897"/>
        <end position="917"/>
    </location>
</feature>
<feature type="region of interest" description="Disordered" evidence="1">
    <location>
        <begin position="936"/>
        <end position="962"/>
    </location>
</feature>
<feature type="compositionally biased region" description="Gly residues" evidence="1">
    <location>
        <begin position="953"/>
        <end position="962"/>
    </location>
</feature>